<keyword evidence="1" id="KW-0732">Signal</keyword>
<sequence>MGKAIIGIATMLMVVNVAIEPAFAGDELEIEPIPVMQAEDQQDTEKTFDVKHVINDGNVYVESYIPAFSFYANQHQSKDTQGYLKLRINDDYEKDIHQAAFIIKGLEPGDHAIELEAYDENGRALGLKETFSVSISE</sequence>
<proteinExistence type="predicted"/>
<evidence type="ECO:0000313" key="2">
    <source>
        <dbReference type="EMBL" id="QQK76757.1"/>
    </source>
</evidence>
<protein>
    <submittedName>
        <fullName evidence="2">Uncharacterized protein</fullName>
    </submittedName>
</protein>
<dbReference type="EMBL" id="CP054705">
    <property type="protein sequence ID" value="QQK76757.1"/>
    <property type="molecule type" value="Genomic_DNA"/>
</dbReference>
<accession>A0A7T7CC94</accession>
<feature type="signal peptide" evidence="1">
    <location>
        <begin position="1"/>
        <end position="24"/>
    </location>
</feature>
<evidence type="ECO:0000256" key="1">
    <source>
        <dbReference type="SAM" id="SignalP"/>
    </source>
</evidence>
<organism evidence="2 3">
    <name type="scientific">Salicibibacter cibarius</name>
    <dbReference type="NCBI Taxonomy" id="2743000"/>
    <lineage>
        <taxon>Bacteria</taxon>
        <taxon>Bacillati</taxon>
        <taxon>Bacillota</taxon>
        <taxon>Bacilli</taxon>
        <taxon>Bacillales</taxon>
        <taxon>Bacillaceae</taxon>
        <taxon>Salicibibacter</taxon>
    </lineage>
</organism>
<dbReference type="RefSeq" id="WP_200123885.1">
    <property type="nucleotide sequence ID" value="NZ_CP054705.1"/>
</dbReference>
<evidence type="ECO:0000313" key="3">
    <source>
        <dbReference type="Proteomes" id="UP000595823"/>
    </source>
</evidence>
<keyword evidence="3" id="KW-1185">Reference proteome</keyword>
<reference evidence="2 3" key="1">
    <citation type="submission" date="2020-06" db="EMBL/GenBank/DDBJ databases">
        <title>Genomic analysis of Salicibibacter sp. NKC5-3.</title>
        <authorList>
            <person name="Oh Y.J."/>
        </authorList>
    </citation>
    <scope>NUCLEOTIDE SEQUENCE [LARGE SCALE GENOMIC DNA]</scope>
    <source>
        <strain evidence="2 3">NKC5-3</strain>
    </source>
</reference>
<feature type="chain" id="PRO_5038744640" evidence="1">
    <location>
        <begin position="25"/>
        <end position="137"/>
    </location>
</feature>
<name>A0A7T7CC94_9BACI</name>
<dbReference type="Proteomes" id="UP000595823">
    <property type="component" value="Chromosome"/>
</dbReference>
<dbReference type="KEGG" id="scia:HUG15_15090"/>
<gene>
    <name evidence="2" type="ORF">HUG15_15090</name>
</gene>
<dbReference type="AlphaFoldDB" id="A0A7T7CC94"/>